<dbReference type="InterPro" id="IPR049734">
    <property type="entry name" value="NudC-like_C"/>
</dbReference>
<evidence type="ECO:0000256" key="7">
    <source>
        <dbReference type="ARBA" id="ARBA00022842"/>
    </source>
</evidence>
<evidence type="ECO:0000313" key="13">
    <source>
        <dbReference type="Proteomes" id="UP000823865"/>
    </source>
</evidence>
<evidence type="ECO:0000256" key="3">
    <source>
        <dbReference type="ARBA" id="ARBA00009595"/>
    </source>
</evidence>
<evidence type="ECO:0000256" key="2">
    <source>
        <dbReference type="ARBA" id="ARBA00001947"/>
    </source>
</evidence>
<comment type="cofactor">
    <cofactor evidence="2">
        <name>Zn(2+)</name>
        <dbReference type="ChEBI" id="CHEBI:29105"/>
    </cofactor>
</comment>
<reference evidence="12" key="2">
    <citation type="submission" date="2021-04" db="EMBL/GenBank/DDBJ databases">
        <authorList>
            <person name="Gilroy R."/>
        </authorList>
    </citation>
    <scope>NUCLEOTIDE SEQUENCE</scope>
    <source>
        <strain evidence="12">G3-2149</strain>
    </source>
</reference>
<dbReference type="CDD" id="cd03429">
    <property type="entry name" value="NUDIX_NADH_pyrophosphatase_Nudt13"/>
    <property type="match status" value="1"/>
</dbReference>
<comment type="similarity">
    <text evidence="3">Belongs to the Nudix hydrolase family. NudC subfamily.</text>
</comment>
<dbReference type="PROSITE" id="PS51462">
    <property type="entry name" value="NUDIX"/>
    <property type="match status" value="1"/>
</dbReference>
<dbReference type="AlphaFoldDB" id="A0A9E2L7Y2"/>
<reference evidence="12" key="1">
    <citation type="journal article" date="2021" name="PeerJ">
        <title>Extensive microbial diversity within the chicken gut microbiome revealed by metagenomics and culture.</title>
        <authorList>
            <person name="Gilroy R."/>
            <person name="Ravi A."/>
            <person name="Getino M."/>
            <person name="Pursley I."/>
            <person name="Horton D.L."/>
            <person name="Alikhan N.F."/>
            <person name="Baker D."/>
            <person name="Gharbi K."/>
            <person name="Hall N."/>
            <person name="Watson M."/>
            <person name="Adriaenssens E.M."/>
            <person name="Foster-Nyarko E."/>
            <person name="Jarju S."/>
            <person name="Secka A."/>
            <person name="Antonio M."/>
            <person name="Oren A."/>
            <person name="Chaudhuri R.R."/>
            <person name="La Ragione R."/>
            <person name="Hildebrand F."/>
            <person name="Pallen M.J."/>
        </authorList>
    </citation>
    <scope>NUCLEOTIDE SEQUENCE</scope>
    <source>
        <strain evidence="12">G3-2149</strain>
    </source>
</reference>
<keyword evidence="7" id="KW-0460">Magnesium</keyword>
<dbReference type="PANTHER" id="PTHR42904">
    <property type="entry name" value="NUDIX HYDROLASE, NUDC SUBFAMILY"/>
    <property type="match status" value="1"/>
</dbReference>
<dbReference type="InterPro" id="IPR020476">
    <property type="entry name" value="Nudix_hydrolase"/>
</dbReference>
<evidence type="ECO:0000256" key="8">
    <source>
        <dbReference type="ARBA" id="ARBA00023027"/>
    </source>
</evidence>
<dbReference type="Gene3D" id="3.90.79.20">
    <property type="match status" value="1"/>
</dbReference>
<dbReference type="EC" id="3.6.1.22" evidence="4"/>
<gene>
    <name evidence="12" type="primary">nudC</name>
    <name evidence="12" type="ORF">H9789_10265</name>
</gene>
<dbReference type="Proteomes" id="UP000823865">
    <property type="component" value="Unassembled WGS sequence"/>
</dbReference>
<evidence type="ECO:0000256" key="5">
    <source>
        <dbReference type="ARBA" id="ARBA00022723"/>
    </source>
</evidence>
<evidence type="ECO:0000259" key="11">
    <source>
        <dbReference type="PROSITE" id="PS51462"/>
    </source>
</evidence>
<dbReference type="GO" id="GO:0046872">
    <property type="term" value="F:metal ion binding"/>
    <property type="evidence" value="ECO:0007669"/>
    <property type="project" value="UniProtKB-KW"/>
</dbReference>
<dbReference type="Pfam" id="PF09296">
    <property type="entry name" value="NUDIX-like"/>
    <property type="match status" value="1"/>
</dbReference>
<evidence type="ECO:0000256" key="1">
    <source>
        <dbReference type="ARBA" id="ARBA00001946"/>
    </source>
</evidence>
<dbReference type="InterPro" id="IPR015797">
    <property type="entry name" value="NUDIX_hydrolase-like_dom_sf"/>
</dbReference>
<name>A0A9E2L7Y2_9BACT</name>
<dbReference type="FunFam" id="3.90.79.10:FF:000051">
    <property type="entry name" value="Probable NADH pyrophosphatase"/>
    <property type="match status" value="1"/>
</dbReference>
<dbReference type="GO" id="GO:0035529">
    <property type="term" value="F:NADH pyrophosphatase activity"/>
    <property type="evidence" value="ECO:0007669"/>
    <property type="project" value="TreeGrafter"/>
</dbReference>
<proteinExistence type="inferred from homology"/>
<dbReference type="PANTHER" id="PTHR42904:SF6">
    <property type="entry name" value="NAD-CAPPED RNA HYDROLASE NUDT12"/>
    <property type="match status" value="1"/>
</dbReference>
<dbReference type="NCBIfam" id="NF001299">
    <property type="entry name" value="PRK00241.1"/>
    <property type="match status" value="1"/>
</dbReference>
<evidence type="ECO:0000256" key="9">
    <source>
        <dbReference type="ARBA" id="ARBA00023679"/>
    </source>
</evidence>
<evidence type="ECO:0000256" key="10">
    <source>
        <dbReference type="RuleBase" id="RU003476"/>
    </source>
</evidence>
<keyword evidence="6 10" id="KW-0378">Hydrolase</keyword>
<dbReference type="GO" id="GO:0019677">
    <property type="term" value="P:NAD+ catabolic process"/>
    <property type="evidence" value="ECO:0007669"/>
    <property type="project" value="TreeGrafter"/>
</dbReference>
<protein>
    <recommendedName>
        <fullName evidence="4">NAD(+) diphosphatase</fullName>
        <ecNumber evidence="4">3.6.1.22</ecNumber>
    </recommendedName>
</protein>
<keyword evidence="8" id="KW-0520">NAD</keyword>
<dbReference type="Pfam" id="PF00293">
    <property type="entry name" value="NUDIX"/>
    <property type="match status" value="1"/>
</dbReference>
<dbReference type="EMBL" id="JAHLFU010000214">
    <property type="protein sequence ID" value="MBU3854176.1"/>
    <property type="molecule type" value="Genomic_DNA"/>
</dbReference>
<dbReference type="PRINTS" id="PR00502">
    <property type="entry name" value="NUDIXFAMILY"/>
</dbReference>
<comment type="catalytic activity">
    <reaction evidence="9">
        <text>a 5'-end NAD(+)-phospho-ribonucleoside in mRNA + H2O = a 5'-end phospho-adenosine-phospho-ribonucleoside in mRNA + beta-nicotinamide D-ribonucleotide + 2 H(+)</text>
        <dbReference type="Rhea" id="RHEA:60876"/>
        <dbReference type="Rhea" id="RHEA-COMP:15698"/>
        <dbReference type="Rhea" id="RHEA-COMP:15719"/>
        <dbReference type="ChEBI" id="CHEBI:14649"/>
        <dbReference type="ChEBI" id="CHEBI:15377"/>
        <dbReference type="ChEBI" id="CHEBI:15378"/>
        <dbReference type="ChEBI" id="CHEBI:144029"/>
        <dbReference type="ChEBI" id="CHEBI:144051"/>
    </reaction>
    <physiologicalReaction direction="left-to-right" evidence="9">
        <dbReference type="Rhea" id="RHEA:60877"/>
    </physiologicalReaction>
</comment>
<dbReference type="InterPro" id="IPR050241">
    <property type="entry name" value="NAD-cap_RNA_hydrolase_NudC"/>
</dbReference>
<comment type="cofactor">
    <cofactor evidence="1">
        <name>Mg(2+)</name>
        <dbReference type="ChEBI" id="CHEBI:18420"/>
    </cofactor>
</comment>
<comment type="caution">
    <text evidence="12">The sequence shown here is derived from an EMBL/GenBank/DDBJ whole genome shotgun (WGS) entry which is preliminary data.</text>
</comment>
<evidence type="ECO:0000256" key="4">
    <source>
        <dbReference type="ARBA" id="ARBA00012381"/>
    </source>
</evidence>
<organism evidence="12 13">
    <name type="scientific">Candidatus Paraprevotella stercoravium</name>
    <dbReference type="NCBI Taxonomy" id="2838725"/>
    <lineage>
        <taxon>Bacteria</taxon>
        <taxon>Pseudomonadati</taxon>
        <taxon>Bacteroidota</taxon>
        <taxon>Bacteroidia</taxon>
        <taxon>Bacteroidales</taxon>
        <taxon>Prevotellaceae</taxon>
        <taxon>Paraprevotella</taxon>
    </lineage>
</organism>
<accession>A0A9E2L7Y2</accession>
<feature type="domain" description="Nudix hydrolase" evidence="11">
    <location>
        <begin position="129"/>
        <end position="256"/>
    </location>
</feature>
<evidence type="ECO:0000313" key="12">
    <source>
        <dbReference type="EMBL" id="MBU3854176.1"/>
    </source>
</evidence>
<dbReference type="InterPro" id="IPR020084">
    <property type="entry name" value="NUDIX_hydrolase_CS"/>
</dbReference>
<dbReference type="GO" id="GO:0005829">
    <property type="term" value="C:cytosol"/>
    <property type="evidence" value="ECO:0007669"/>
    <property type="project" value="TreeGrafter"/>
</dbReference>
<dbReference type="PROSITE" id="PS00893">
    <property type="entry name" value="NUDIX_BOX"/>
    <property type="match status" value="1"/>
</dbReference>
<dbReference type="InterPro" id="IPR015375">
    <property type="entry name" value="NADH_PPase-like_N"/>
</dbReference>
<keyword evidence="5" id="KW-0479">Metal-binding</keyword>
<dbReference type="InterPro" id="IPR000086">
    <property type="entry name" value="NUDIX_hydrolase_dom"/>
</dbReference>
<evidence type="ECO:0000256" key="6">
    <source>
        <dbReference type="ARBA" id="ARBA00022801"/>
    </source>
</evidence>
<dbReference type="Gene3D" id="3.90.79.10">
    <property type="entry name" value="Nucleoside Triphosphate Pyrophosphohydrolase"/>
    <property type="match status" value="1"/>
</dbReference>
<sequence>MEKSYWFVFFRDNLLLQPVSEGHCTVPCQEESPVPLTEWNTVRTYTEMRGLPCKVVQVDHPLPEGSPYEFVGLRASYSLLDEEVYLKAGKGAEILYWDRNTKFCGVCGAPMKAHTVISKRCTACGKEVWPQLATAIIVLIRRDDRILLVHAHNFKGSFYGLVAGFVETGETLEECVEREVMEETGLHIGNIRYFASQPWPYPCGLMIGFYADYVSGEIALQRKELASGGWFGRDNLPEIPPRLSMARMLIDAWLEGRI</sequence>
<dbReference type="SUPFAM" id="SSF55811">
    <property type="entry name" value="Nudix"/>
    <property type="match status" value="2"/>
</dbReference>
<dbReference type="GO" id="GO:0006742">
    <property type="term" value="P:NADP+ catabolic process"/>
    <property type="evidence" value="ECO:0007669"/>
    <property type="project" value="TreeGrafter"/>
</dbReference>